<evidence type="ECO:0000259" key="11">
    <source>
        <dbReference type="PROSITE" id="PS51755"/>
    </source>
</evidence>
<dbReference type="InterPro" id="IPR016032">
    <property type="entry name" value="Sig_transdc_resp-reg_C-effctor"/>
</dbReference>
<dbReference type="PANTHER" id="PTHR48111">
    <property type="entry name" value="REGULATOR OF RPOS"/>
    <property type="match status" value="1"/>
</dbReference>
<dbReference type="Proteomes" id="UP001155027">
    <property type="component" value="Unassembled WGS sequence"/>
</dbReference>
<dbReference type="EMBL" id="JANUBF010000004">
    <property type="protein sequence ID" value="MCS4035737.1"/>
    <property type="molecule type" value="Genomic_DNA"/>
</dbReference>
<dbReference type="OMA" id="QIISEVW"/>
<dbReference type="GO" id="GO:0032993">
    <property type="term" value="C:protein-DNA complex"/>
    <property type="evidence" value="ECO:0007669"/>
    <property type="project" value="TreeGrafter"/>
</dbReference>
<dbReference type="Proteomes" id="UP001155040">
    <property type="component" value="Unassembled WGS sequence"/>
</dbReference>
<dbReference type="Gene3D" id="6.10.250.690">
    <property type="match status" value="1"/>
</dbReference>
<dbReference type="InterPro" id="IPR039420">
    <property type="entry name" value="WalR-like"/>
</dbReference>
<evidence type="ECO:0000259" key="10">
    <source>
        <dbReference type="PROSITE" id="PS50110"/>
    </source>
</evidence>
<feature type="DNA-binding region" description="OmpR/PhoB-type" evidence="9">
    <location>
        <begin position="137"/>
        <end position="236"/>
    </location>
</feature>
<dbReference type="InterPro" id="IPR036388">
    <property type="entry name" value="WH-like_DNA-bd_sf"/>
</dbReference>
<feature type="modified residue" description="4-aspartylphosphate" evidence="8">
    <location>
        <position position="57"/>
    </location>
</feature>
<evidence type="ECO:0000256" key="3">
    <source>
        <dbReference type="ARBA" id="ARBA00023012"/>
    </source>
</evidence>
<dbReference type="Pfam" id="PF00486">
    <property type="entry name" value="Trans_reg_C"/>
    <property type="match status" value="1"/>
</dbReference>
<reference evidence="12" key="1">
    <citation type="submission" date="2022-08" db="EMBL/GenBank/DDBJ databases">
        <title>Genomic Encyclopedia of Type Strains, Phase V (KMG-V): Genome sequencing to study the core and pangenomes of soil and plant-associated prokaryotes.</title>
        <authorList>
            <person name="Whitman W."/>
        </authorList>
    </citation>
    <scope>NUCLEOTIDE SEQUENCE</scope>
    <source>
        <strain evidence="12">0</strain>
        <strain evidence="14">SP3012</strain>
        <strain evidence="13">SP3049</strain>
    </source>
</reference>
<dbReference type="FunFam" id="3.40.50.2300:FF:000001">
    <property type="entry name" value="DNA-binding response regulator PhoB"/>
    <property type="match status" value="1"/>
</dbReference>
<accession>A0A840D489</accession>
<dbReference type="SUPFAM" id="SSF52172">
    <property type="entry name" value="CheY-like"/>
    <property type="match status" value="1"/>
</dbReference>
<dbReference type="Pfam" id="PF00072">
    <property type="entry name" value="Response_reg"/>
    <property type="match status" value="1"/>
</dbReference>
<evidence type="ECO:0000256" key="8">
    <source>
        <dbReference type="PROSITE-ProRule" id="PRU00169"/>
    </source>
</evidence>
<keyword evidence="2 8" id="KW-0597">Phosphoprotein</keyword>
<evidence type="ECO:0000256" key="4">
    <source>
        <dbReference type="ARBA" id="ARBA00023015"/>
    </source>
</evidence>
<dbReference type="Proteomes" id="UP001155057">
    <property type="component" value="Unassembled WGS sequence"/>
</dbReference>
<keyword evidence="4" id="KW-0805">Transcription regulation</keyword>
<evidence type="ECO:0000256" key="5">
    <source>
        <dbReference type="ARBA" id="ARBA00023125"/>
    </source>
</evidence>
<evidence type="ECO:0000256" key="2">
    <source>
        <dbReference type="ARBA" id="ARBA00022553"/>
    </source>
</evidence>
<dbReference type="EMBL" id="JANUAU010000003">
    <property type="protein sequence ID" value="MCS3677192.1"/>
    <property type="molecule type" value="Genomic_DNA"/>
</dbReference>
<evidence type="ECO:0000313" key="14">
    <source>
        <dbReference type="EMBL" id="MCS4035737.1"/>
    </source>
</evidence>
<dbReference type="AlphaFoldDB" id="A0A840D489"/>
<dbReference type="SMART" id="SM00448">
    <property type="entry name" value="REC"/>
    <property type="match status" value="1"/>
</dbReference>
<evidence type="ECO:0000313" key="15">
    <source>
        <dbReference type="Proteomes" id="UP001155027"/>
    </source>
</evidence>
<dbReference type="PROSITE" id="PS51755">
    <property type="entry name" value="OMPR_PHOB"/>
    <property type="match status" value="1"/>
</dbReference>
<proteinExistence type="predicted"/>
<name>A0A840D489_9BACT</name>
<dbReference type="GO" id="GO:0005829">
    <property type="term" value="C:cytosol"/>
    <property type="evidence" value="ECO:0007669"/>
    <property type="project" value="TreeGrafter"/>
</dbReference>
<evidence type="ECO:0000256" key="6">
    <source>
        <dbReference type="ARBA" id="ARBA00023163"/>
    </source>
</evidence>
<comment type="function">
    <text evidence="7">This protein is a positive regulator for the phosphate regulon. Transcription of this operon is positively regulated by PhoB and PhoR when phosphate is limited.</text>
</comment>
<dbReference type="CDD" id="cd00383">
    <property type="entry name" value="trans_reg_C"/>
    <property type="match status" value="1"/>
</dbReference>
<evidence type="ECO:0000256" key="1">
    <source>
        <dbReference type="ARBA" id="ARBA00013332"/>
    </source>
</evidence>
<gene>
    <name evidence="13" type="ORF">GGP61_003633</name>
    <name evidence="12" type="ORF">GGP71_001108</name>
    <name evidence="14" type="ORF">GGQ01_000786</name>
</gene>
<evidence type="ECO:0000256" key="7">
    <source>
        <dbReference type="ARBA" id="ARBA00024735"/>
    </source>
</evidence>
<keyword evidence="3" id="KW-0902">Two-component regulatory system</keyword>
<evidence type="ECO:0000256" key="9">
    <source>
        <dbReference type="PROSITE-ProRule" id="PRU01091"/>
    </source>
</evidence>
<dbReference type="InterPro" id="IPR001789">
    <property type="entry name" value="Sig_transdc_resp-reg_receiver"/>
</dbReference>
<organism evidence="12 15">
    <name type="scientific">Salinibacter ruber</name>
    <dbReference type="NCBI Taxonomy" id="146919"/>
    <lineage>
        <taxon>Bacteria</taxon>
        <taxon>Pseudomonadati</taxon>
        <taxon>Rhodothermota</taxon>
        <taxon>Rhodothermia</taxon>
        <taxon>Rhodothermales</taxon>
        <taxon>Salinibacteraceae</taxon>
        <taxon>Salinibacter</taxon>
    </lineage>
</organism>
<dbReference type="GO" id="GO:0000156">
    <property type="term" value="F:phosphorelay response regulator activity"/>
    <property type="evidence" value="ECO:0007669"/>
    <property type="project" value="TreeGrafter"/>
</dbReference>
<dbReference type="SUPFAM" id="SSF46894">
    <property type="entry name" value="C-terminal effector domain of the bipartite response regulators"/>
    <property type="match status" value="1"/>
</dbReference>
<dbReference type="SMART" id="SM00862">
    <property type="entry name" value="Trans_reg_C"/>
    <property type="match status" value="1"/>
</dbReference>
<dbReference type="GO" id="GO:0006355">
    <property type="term" value="P:regulation of DNA-templated transcription"/>
    <property type="evidence" value="ECO:0007669"/>
    <property type="project" value="InterPro"/>
</dbReference>
<dbReference type="GO" id="GO:0000976">
    <property type="term" value="F:transcription cis-regulatory region binding"/>
    <property type="evidence" value="ECO:0007669"/>
    <property type="project" value="TreeGrafter"/>
</dbReference>
<comment type="caution">
    <text evidence="12">The sequence shown here is derived from an EMBL/GenBank/DDBJ whole genome shotgun (WGS) entry which is preliminary data.</text>
</comment>
<feature type="domain" description="OmpR/PhoB-type" evidence="11">
    <location>
        <begin position="137"/>
        <end position="236"/>
    </location>
</feature>
<dbReference type="InterPro" id="IPR011006">
    <property type="entry name" value="CheY-like_superfamily"/>
</dbReference>
<evidence type="ECO:0000313" key="12">
    <source>
        <dbReference type="EMBL" id="MCS3677192.1"/>
    </source>
</evidence>
<dbReference type="InterPro" id="IPR001867">
    <property type="entry name" value="OmpR/PhoB-type_DNA-bd"/>
</dbReference>
<dbReference type="PROSITE" id="PS50110">
    <property type="entry name" value="RESPONSE_REGULATORY"/>
    <property type="match status" value="1"/>
</dbReference>
<keyword evidence="5 9" id="KW-0238">DNA-binding</keyword>
<dbReference type="RefSeq" id="WP_011405200.1">
    <property type="nucleotide sequence ID" value="NZ_CALTRY010000009.1"/>
</dbReference>
<dbReference type="Gene3D" id="1.10.10.10">
    <property type="entry name" value="Winged helix-like DNA-binding domain superfamily/Winged helix DNA-binding domain"/>
    <property type="match status" value="1"/>
</dbReference>
<keyword evidence="6" id="KW-0804">Transcription</keyword>
<dbReference type="Gene3D" id="3.40.50.2300">
    <property type="match status" value="1"/>
</dbReference>
<protein>
    <recommendedName>
        <fullName evidence="1">Phosphate regulon transcriptional regulatory protein PhoB</fullName>
    </recommendedName>
</protein>
<feature type="domain" description="Response regulatory" evidence="10">
    <location>
        <begin position="8"/>
        <end position="122"/>
    </location>
</feature>
<dbReference type="EMBL" id="JANUAE010000022">
    <property type="protein sequence ID" value="MCS3711997.1"/>
    <property type="molecule type" value="Genomic_DNA"/>
</dbReference>
<sequence>MTTAAEKRILLVEDDDDIADLLELHLTDAGHAVDVVGDGDDGLARALTEAYDLIVLDIMLPGTDGFDICRRLRQEKCPTPILMVTAKTEEVDKVLGLELGADDYITKPFSIREVLARVKALFRRVEVDQETQGQADDTPIELGKVVVEPEKRKVTVEGEAVDLTSKEFELLLLFARHPGRAFSRDELLDEVWGYQYSGYSHTVNTHINRLRNKIEPDPSEPRYVKTVWGVGYRFAEREELAARDV</sequence>
<evidence type="ECO:0000313" key="13">
    <source>
        <dbReference type="EMBL" id="MCS3711997.1"/>
    </source>
</evidence>
<dbReference type="PANTHER" id="PTHR48111:SF1">
    <property type="entry name" value="TWO-COMPONENT RESPONSE REGULATOR ORR33"/>
    <property type="match status" value="1"/>
</dbReference>
<dbReference type="FunFam" id="1.10.10.10:FF:000018">
    <property type="entry name" value="DNA-binding response regulator ResD"/>
    <property type="match status" value="1"/>
</dbReference>